<evidence type="ECO:0000313" key="2">
    <source>
        <dbReference type="EMBL" id="MBW0463146.1"/>
    </source>
</evidence>
<keyword evidence="3" id="KW-1185">Reference proteome</keyword>
<feature type="region of interest" description="Disordered" evidence="1">
    <location>
        <begin position="1"/>
        <end position="76"/>
    </location>
</feature>
<evidence type="ECO:0000313" key="3">
    <source>
        <dbReference type="Proteomes" id="UP000765509"/>
    </source>
</evidence>
<feature type="compositionally biased region" description="Acidic residues" evidence="1">
    <location>
        <begin position="52"/>
        <end position="63"/>
    </location>
</feature>
<accession>A0A9Q3BDS5</accession>
<organism evidence="2 3">
    <name type="scientific">Austropuccinia psidii MF-1</name>
    <dbReference type="NCBI Taxonomy" id="1389203"/>
    <lineage>
        <taxon>Eukaryota</taxon>
        <taxon>Fungi</taxon>
        <taxon>Dikarya</taxon>
        <taxon>Basidiomycota</taxon>
        <taxon>Pucciniomycotina</taxon>
        <taxon>Pucciniomycetes</taxon>
        <taxon>Pucciniales</taxon>
        <taxon>Sphaerophragmiaceae</taxon>
        <taxon>Austropuccinia</taxon>
    </lineage>
</organism>
<proteinExistence type="predicted"/>
<reference evidence="2" key="1">
    <citation type="submission" date="2021-03" db="EMBL/GenBank/DDBJ databases">
        <title>Draft genome sequence of rust myrtle Austropuccinia psidii MF-1, a brazilian biotype.</title>
        <authorList>
            <person name="Quecine M.C."/>
            <person name="Pachon D.M.R."/>
            <person name="Bonatelli M.L."/>
            <person name="Correr F.H."/>
            <person name="Franceschini L.M."/>
            <person name="Leite T.F."/>
            <person name="Margarido G.R.A."/>
            <person name="Almeida C.A."/>
            <person name="Ferrarezi J.A."/>
            <person name="Labate C.A."/>
        </authorList>
    </citation>
    <scope>NUCLEOTIDE SEQUENCE</scope>
    <source>
        <strain evidence="2">MF-1</strain>
    </source>
</reference>
<sequence length="117" mass="12870">MCANLNREPPMEVEGPLRRGGVKSRISRSFSGLLGGYPGIHQGPRRRSGKSEDEEGESEETEVEAALAGSPEDTEAPYIALSHQPLVSQAEPNFLKMMEQMTQLMGWLTQEASPRDN</sequence>
<gene>
    <name evidence="2" type="ORF">O181_002861</name>
</gene>
<evidence type="ECO:0000256" key="1">
    <source>
        <dbReference type="SAM" id="MobiDB-lite"/>
    </source>
</evidence>
<comment type="caution">
    <text evidence="2">The sequence shown here is derived from an EMBL/GenBank/DDBJ whole genome shotgun (WGS) entry which is preliminary data.</text>
</comment>
<dbReference type="EMBL" id="AVOT02000493">
    <property type="protein sequence ID" value="MBW0463146.1"/>
    <property type="molecule type" value="Genomic_DNA"/>
</dbReference>
<dbReference type="AlphaFoldDB" id="A0A9Q3BDS5"/>
<name>A0A9Q3BDS5_9BASI</name>
<protein>
    <submittedName>
        <fullName evidence="2">Uncharacterized protein</fullName>
    </submittedName>
</protein>
<dbReference type="Proteomes" id="UP000765509">
    <property type="component" value="Unassembled WGS sequence"/>
</dbReference>